<name>A0ACB9GA08_CICIN</name>
<keyword evidence="2" id="KW-1185">Reference proteome</keyword>
<reference evidence="1 2" key="2">
    <citation type="journal article" date="2022" name="Mol. Ecol. Resour.">
        <title>The genomes of chicory, endive, great burdock and yacon provide insights into Asteraceae paleo-polyploidization history and plant inulin production.</title>
        <authorList>
            <person name="Fan W."/>
            <person name="Wang S."/>
            <person name="Wang H."/>
            <person name="Wang A."/>
            <person name="Jiang F."/>
            <person name="Liu H."/>
            <person name="Zhao H."/>
            <person name="Xu D."/>
            <person name="Zhang Y."/>
        </authorList>
    </citation>
    <scope>NUCLEOTIDE SEQUENCE [LARGE SCALE GENOMIC DNA]</scope>
    <source>
        <strain evidence="2">cv. Punajuju</strain>
        <tissue evidence="1">Leaves</tissue>
    </source>
</reference>
<dbReference type="Proteomes" id="UP001055811">
    <property type="component" value="Linkage Group LG02"/>
</dbReference>
<organism evidence="1 2">
    <name type="scientific">Cichorium intybus</name>
    <name type="common">Chicory</name>
    <dbReference type="NCBI Taxonomy" id="13427"/>
    <lineage>
        <taxon>Eukaryota</taxon>
        <taxon>Viridiplantae</taxon>
        <taxon>Streptophyta</taxon>
        <taxon>Embryophyta</taxon>
        <taxon>Tracheophyta</taxon>
        <taxon>Spermatophyta</taxon>
        <taxon>Magnoliopsida</taxon>
        <taxon>eudicotyledons</taxon>
        <taxon>Gunneridae</taxon>
        <taxon>Pentapetalae</taxon>
        <taxon>asterids</taxon>
        <taxon>campanulids</taxon>
        <taxon>Asterales</taxon>
        <taxon>Asteraceae</taxon>
        <taxon>Cichorioideae</taxon>
        <taxon>Cichorieae</taxon>
        <taxon>Cichoriinae</taxon>
        <taxon>Cichorium</taxon>
    </lineage>
</organism>
<proteinExistence type="predicted"/>
<accession>A0ACB9GA08</accession>
<protein>
    <submittedName>
        <fullName evidence="1">Uncharacterized protein</fullName>
    </submittedName>
</protein>
<reference evidence="2" key="1">
    <citation type="journal article" date="2022" name="Mol. Ecol. Resour.">
        <title>The genomes of chicory, endive, great burdock and yacon provide insights into Asteraceae palaeo-polyploidization history and plant inulin production.</title>
        <authorList>
            <person name="Fan W."/>
            <person name="Wang S."/>
            <person name="Wang H."/>
            <person name="Wang A."/>
            <person name="Jiang F."/>
            <person name="Liu H."/>
            <person name="Zhao H."/>
            <person name="Xu D."/>
            <person name="Zhang Y."/>
        </authorList>
    </citation>
    <scope>NUCLEOTIDE SEQUENCE [LARGE SCALE GENOMIC DNA]</scope>
    <source>
        <strain evidence="2">cv. Punajuju</strain>
    </source>
</reference>
<evidence type="ECO:0000313" key="1">
    <source>
        <dbReference type="EMBL" id="KAI3780292.1"/>
    </source>
</evidence>
<evidence type="ECO:0000313" key="2">
    <source>
        <dbReference type="Proteomes" id="UP001055811"/>
    </source>
</evidence>
<gene>
    <name evidence="1" type="ORF">L2E82_10268</name>
</gene>
<comment type="caution">
    <text evidence="1">The sequence shown here is derived from an EMBL/GenBank/DDBJ whole genome shotgun (WGS) entry which is preliminary data.</text>
</comment>
<dbReference type="EMBL" id="CM042010">
    <property type="protein sequence ID" value="KAI3780292.1"/>
    <property type="molecule type" value="Genomic_DNA"/>
</dbReference>
<sequence>MSDLAAPGYSWGFGAGLFSLDNSASSFGSSLLLTLNSLHSLLRLYCLLCSHNKRNKKSSKLGAYSMKLKDVVRNSSRGGSRISRRVESKLVNFVDMDQNSPGASLNSTSVEIEKTIRLGLDVGFQMDNFKEDLRTIIEGEGVAKLFK</sequence>